<proteinExistence type="predicted"/>
<organism evidence="1 2">
    <name type="scientific">Plenodomus tracheiphilus IPT5</name>
    <dbReference type="NCBI Taxonomy" id="1408161"/>
    <lineage>
        <taxon>Eukaryota</taxon>
        <taxon>Fungi</taxon>
        <taxon>Dikarya</taxon>
        <taxon>Ascomycota</taxon>
        <taxon>Pezizomycotina</taxon>
        <taxon>Dothideomycetes</taxon>
        <taxon>Pleosporomycetidae</taxon>
        <taxon>Pleosporales</taxon>
        <taxon>Pleosporineae</taxon>
        <taxon>Leptosphaeriaceae</taxon>
        <taxon>Plenodomus</taxon>
    </lineage>
</organism>
<name>A0A6A7ATU3_9PLEO</name>
<sequence>MPVRLISYEASRQGELAPTSSPSHLCDEDFPNLPTRPSPNEWLTAQVRPIALPLTWQYRLNWFAKYWSQEVDGRHIWGPIPEDQIQIQELRGPSTFHNFLQLPQELRMAIWCFNVHNATSIVNLRCYIDMAAALPPTHLVSPQLSEEIIAATLEETTYVICSINDNKKLRAFLDALPRRYASIRCLSFAYFCRFPSDLEQNQDLELAILCTGLHTIKMTFHVDTLVDYSIGEALKPEGLFEYYKLERLLYCDKLRVIVFHCIGLWHPAMFPVAKKLGTMLVEKFAEKPAKQAVMVECNDATCYR</sequence>
<evidence type="ECO:0000313" key="2">
    <source>
        <dbReference type="Proteomes" id="UP000799423"/>
    </source>
</evidence>
<dbReference type="OrthoDB" id="3792443at2759"/>
<reference evidence="1" key="1">
    <citation type="submission" date="2020-01" db="EMBL/GenBank/DDBJ databases">
        <authorList>
            <consortium name="DOE Joint Genome Institute"/>
            <person name="Haridas S."/>
            <person name="Albert R."/>
            <person name="Binder M."/>
            <person name="Bloem J."/>
            <person name="Labutti K."/>
            <person name="Salamov A."/>
            <person name="Andreopoulos B."/>
            <person name="Baker S.E."/>
            <person name="Barry K."/>
            <person name="Bills G."/>
            <person name="Bluhm B.H."/>
            <person name="Cannon C."/>
            <person name="Castanera R."/>
            <person name="Culley D.E."/>
            <person name="Daum C."/>
            <person name="Ezra D."/>
            <person name="Gonzalez J.B."/>
            <person name="Henrissat B."/>
            <person name="Kuo A."/>
            <person name="Liang C."/>
            <person name="Lipzen A."/>
            <person name="Lutzoni F."/>
            <person name="Magnuson J."/>
            <person name="Mondo S."/>
            <person name="Nolan M."/>
            <person name="Ohm R."/>
            <person name="Pangilinan J."/>
            <person name="Park H.-J."/>
            <person name="Ramirez L."/>
            <person name="Alfaro M."/>
            <person name="Sun H."/>
            <person name="Tritt A."/>
            <person name="Yoshinaga Y."/>
            <person name="Zwiers L.-H."/>
            <person name="Turgeon B.G."/>
            <person name="Goodwin S.B."/>
            <person name="Spatafora J.W."/>
            <person name="Crous P.W."/>
            <person name="Grigoriev I.V."/>
        </authorList>
    </citation>
    <scope>NUCLEOTIDE SEQUENCE</scope>
    <source>
        <strain evidence="1">IPT5</strain>
    </source>
</reference>
<accession>A0A6A7ATU3</accession>
<gene>
    <name evidence="1" type="ORF">T440DRAFT_540784</name>
</gene>
<dbReference type="AlphaFoldDB" id="A0A6A7ATU3"/>
<dbReference type="EMBL" id="MU006332">
    <property type="protein sequence ID" value="KAF2846720.1"/>
    <property type="molecule type" value="Genomic_DNA"/>
</dbReference>
<keyword evidence="2" id="KW-1185">Reference proteome</keyword>
<dbReference type="Proteomes" id="UP000799423">
    <property type="component" value="Unassembled WGS sequence"/>
</dbReference>
<protein>
    <submittedName>
        <fullName evidence="1">Uncharacterized protein</fullName>
    </submittedName>
</protein>
<evidence type="ECO:0000313" key="1">
    <source>
        <dbReference type="EMBL" id="KAF2846720.1"/>
    </source>
</evidence>